<dbReference type="RefSeq" id="WP_091518951.1">
    <property type="nucleotide sequence ID" value="NZ_LT629772.1"/>
</dbReference>
<organism evidence="1 2">
    <name type="scientific">Microlunatus soli</name>
    <dbReference type="NCBI Taxonomy" id="630515"/>
    <lineage>
        <taxon>Bacteria</taxon>
        <taxon>Bacillati</taxon>
        <taxon>Actinomycetota</taxon>
        <taxon>Actinomycetes</taxon>
        <taxon>Propionibacteriales</taxon>
        <taxon>Propionibacteriaceae</taxon>
        <taxon>Microlunatus</taxon>
    </lineage>
</organism>
<evidence type="ECO:0008006" key="3">
    <source>
        <dbReference type="Google" id="ProtNLM"/>
    </source>
</evidence>
<protein>
    <recommendedName>
        <fullName evidence="3">Alpha/beta hydrolase family protein</fullName>
    </recommendedName>
</protein>
<reference evidence="1 2" key="1">
    <citation type="submission" date="2016-10" db="EMBL/GenBank/DDBJ databases">
        <authorList>
            <person name="de Groot N.N."/>
        </authorList>
    </citation>
    <scope>NUCLEOTIDE SEQUENCE [LARGE SCALE GENOMIC DNA]</scope>
    <source>
        <strain evidence="1 2">DSM 21800</strain>
    </source>
</reference>
<accession>A0A1H1N360</accession>
<dbReference type="InterPro" id="IPR029058">
    <property type="entry name" value="AB_hydrolase_fold"/>
</dbReference>
<sequence>MARVIMIPGLAVRRYLEPSVEALCKDGHQVELLQPLGWRSTGTDLRRYARRFARQSRDPVDLLVGCSIGTQAAVLAAGEMDVRQLLLISPTLDPARRSLRTALAAWLGGEGHRHSPRLGVQSQDWLRAGLFGIERGLRSAIDVRLEDELPNVSVPFTIVHGDTDRISPLPFAADLAVGCGGRLMIMPDAPHSWPVGDGDRYRSLVDRLISSHRDDAPPIAPG</sequence>
<proteinExistence type="predicted"/>
<name>A0A1H1N360_9ACTN</name>
<dbReference type="EMBL" id="LT629772">
    <property type="protein sequence ID" value="SDR93493.1"/>
    <property type="molecule type" value="Genomic_DNA"/>
</dbReference>
<dbReference type="Proteomes" id="UP000199103">
    <property type="component" value="Chromosome I"/>
</dbReference>
<dbReference type="AlphaFoldDB" id="A0A1H1N360"/>
<keyword evidence="2" id="KW-1185">Reference proteome</keyword>
<dbReference type="OrthoDB" id="8957634at2"/>
<gene>
    <name evidence="1" type="ORF">SAMN04489812_0363</name>
</gene>
<dbReference type="SUPFAM" id="SSF53474">
    <property type="entry name" value="alpha/beta-Hydrolases"/>
    <property type="match status" value="1"/>
</dbReference>
<evidence type="ECO:0000313" key="1">
    <source>
        <dbReference type="EMBL" id="SDR93493.1"/>
    </source>
</evidence>
<evidence type="ECO:0000313" key="2">
    <source>
        <dbReference type="Proteomes" id="UP000199103"/>
    </source>
</evidence>
<dbReference type="Gene3D" id="3.40.50.1820">
    <property type="entry name" value="alpha/beta hydrolase"/>
    <property type="match status" value="1"/>
</dbReference>
<dbReference type="STRING" id="630515.SAMN04489812_0363"/>